<sequence>MTKDTKGKINPPPEDAEALYDDAFQDLLKCSVPLTQEMRESVDKLIDGVEIDLNEKLNDEDDEPKGAEF</sequence>
<proteinExistence type="predicted"/>
<accession>R9PMR7</accession>
<reference evidence="1" key="1">
    <citation type="journal article" date="2013" name="Genome Announc.">
        <title>Draft Genome Sequence of Agarivorans albus Strain MKT 106T, an Agarolytic Marine Bacterium.</title>
        <authorList>
            <person name="Yasuike M."/>
            <person name="Nakamura Y."/>
            <person name="Kai W."/>
            <person name="Fujiwara A."/>
            <person name="Fukui Y."/>
            <person name="Satomi M."/>
            <person name="Sano M."/>
        </authorList>
    </citation>
    <scope>NUCLEOTIDE SEQUENCE [LARGE SCALE GENOMIC DNA]</scope>
</reference>
<keyword evidence="2" id="KW-1185">Reference proteome</keyword>
<organism evidence="1 2">
    <name type="scientific">Agarivorans albus MKT 106</name>
    <dbReference type="NCBI Taxonomy" id="1331007"/>
    <lineage>
        <taxon>Bacteria</taxon>
        <taxon>Pseudomonadati</taxon>
        <taxon>Pseudomonadota</taxon>
        <taxon>Gammaproteobacteria</taxon>
        <taxon>Alteromonadales</taxon>
        <taxon>Alteromonadaceae</taxon>
        <taxon>Agarivorans</taxon>
    </lineage>
</organism>
<gene>
    <name evidence="1" type="ORF">AALB_2734</name>
</gene>
<dbReference type="RefSeq" id="WP_016402421.1">
    <property type="nucleotide sequence ID" value="NZ_BARX01000018.1"/>
</dbReference>
<dbReference type="Proteomes" id="UP000014461">
    <property type="component" value="Unassembled WGS sequence"/>
</dbReference>
<comment type="caution">
    <text evidence="1">The sequence shown here is derived from an EMBL/GenBank/DDBJ whole genome shotgun (WGS) entry which is preliminary data.</text>
</comment>
<protein>
    <submittedName>
        <fullName evidence="1">Uncharacterized protein</fullName>
    </submittedName>
</protein>
<dbReference type="AlphaFoldDB" id="R9PMR7"/>
<dbReference type="EMBL" id="BARX01000018">
    <property type="protein sequence ID" value="GAD02654.1"/>
    <property type="molecule type" value="Genomic_DNA"/>
</dbReference>
<evidence type="ECO:0000313" key="2">
    <source>
        <dbReference type="Proteomes" id="UP000014461"/>
    </source>
</evidence>
<name>R9PMR7_AGAAL</name>
<evidence type="ECO:0000313" key="1">
    <source>
        <dbReference type="EMBL" id="GAD02654.1"/>
    </source>
</evidence>